<dbReference type="PANTHER" id="PTHR22946:SF9">
    <property type="entry name" value="POLYKETIDE TRANSFERASE AF380"/>
    <property type="match status" value="1"/>
</dbReference>
<dbReference type="GO" id="GO:0052689">
    <property type="term" value="F:carboxylic ester hydrolase activity"/>
    <property type="evidence" value="ECO:0007669"/>
    <property type="project" value="UniProtKB-ARBA"/>
</dbReference>
<dbReference type="RefSeq" id="WP_183375920.1">
    <property type="nucleotide sequence ID" value="NZ_JACHHD010000012.1"/>
</dbReference>
<proteinExistence type="predicted"/>
<dbReference type="InterPro" id="IPR002925">
    <property type="entry name" value="Dienelactn_hydro"/>
</dbReference>
<protein>
    <recommendedName>
        <fullName evidence="2">Dienelactone hydrolase domain-containing protein</fullName>
    </recommendedName>
</protein>
<dbReference type="SUPFAM" id="SSF53474">
    <property type="entry name" value="alpha/beta-Hydrolases"/>
    <property type="match status" value="1"/>
</dbReference>
<accession>A0A7W8D1U8</accession>
<dbReference type="EMBL" id="JACHHD010000012">
    <property type="protein sequence ID" value="MBB5185219.1"/>
    <property type="molecule type" value="Genomic_DNA"/>
</dbReference>
<name>A0A7W8D1U8_9FIRM</name>
<dbReference type="Proteomes" id="UP000521313">
    <property type="component" value="Unassembled WGS sequence"/>
</dbReference>
<sequence length="259" mass="29007">MEKRLFIPCEDHELPMILTYPDTLGPYPCMLCLHGFLSYKEGDGHLLQKSAQYLAEHGIASARIDFCSMGENRASRQMYGVDMCIKETHATFAWLQNDPNILSDRIGLLGHSLGGRIAILCADLPSFCIITLNGALKINQPGAFSLPVEKEKEIQSQGYTIMSTSDGRVELVFSSFLKDLSIQNDTIDHYKNPILVCVGAKDPTVDPANSYDFVQQRKDRSTDLCIIEHADHTFLAKTGNYATLYALLEQIVDWIQEKL</sequence>
<evidence type="ECO:0000259" key="2">
    <source>
        <dbReference type="Pfam" id="PF01738"/>
    </source>
</evidence>
<evidence type="ECO:0000313" key="3">
    <source>
        <dbReference type="EMBL" id="MBB5185219.1"/>
    </source>
</evidence>
<gene>
    <name evidence="3" type="ORF">HNQ43_001272</name>
</gene>
<dbReference type="Pfam" id="PF01738">
    <property type="entry name" value="DLH"/>
    <property type="match status" value="1"/>
</dbReference>
<reference evidence="3 4" key="1">
    <citation type="submission" date="2020-08" db="EMBL/GenBank/DDBJ databases">
        <title>Genomic Encyclopedia of Type Strains, Phase IV (KMG-IV): sequencing the most valuable type-strain genomes for metagenomic binning, comparative biology and taxonomic classification.</title>
        <authorList>
            <person name="Goeker M."/>
        </authorList>
    </citation>
    <scope>NUCLEOTIDE SEQUENCE [LARGE SCALE GENOMIC DNA]</scope>
    <source>
        <strain evidence="3 4">DSM 26963</strain>
    </source>
</reference>
<organism evidence="3 4">
    <name type="scientific">Faecalicoccus acidiformans</name>
    <dbReference type="NCBI Taxonomy" id="915173"/>
    <lineage>
        <taxon>Bacteria</taxon>
        <taxon>Bacillati</taxon>
        <taxon>Bacillota</taxon>
        <taxon>Erysipelotrichia</taxon>
        <taxon>Erysipelotrichales</taxon>
        <taxon>Erysipelotrichaceae</taxon>
        <taxon>Faecalicoccus</taxon>
    </lineage>
</organism>
<evidence type="ECO:0000256" key="1">
    <source>
        <dbReference type="ARBA" id="ARBA00022801"/>
    </source>
</evidence>
<comment type="caution">
    <text evidence="3">The sequence shown here is derived from an EMBL/GenBank/DDBJ whole genome shotgun (WGS) entry which is preliminary data.</text>
</comment>
<dbReference type="InterPro" id="IPR029058">
    <property type="entry name" value="AB_hydrolase_fold"/>
</dbReference>
<dbReference type="PANTHER" id="PTHR22946">
    <property type="entry name" value="DIENELACTONE HYDROLASE DOMAIN-CONTAINING PROTEIN-RELATED"/>
    <property type="match status" value="1"/>
</dbReference>
<feature type="domain" description="Dienelactone hydrolase" evidence="2">
    <location>
        <begin position="86"/>
        <end position="240"/>
    </location>
</feature>
<keyword evidence="1" id="KW-0378">Hydrolase</keyword>
<dbReference type="InterPro" id="IPR050261">
    <property type="entry name" value="FrsA_esterase"/>
</dbReference>
<dbReference type="AlphaFoldDB" id="A0A7W8D1U8"/>
<dbReference type="Gene3D" id="3.40.50.1820">
    <property type="entry name" value="alpha/beta hydrolase"/>
    <property type="match status" value="1"/>
</dbReference>
<evidence type="ECO:0000313" key="4">
    <source>
        <dbReference type="Proteomes" id="UP000521313"/>
    </source>
</evidence>